<dbReference type="EMBL" id="JARBDR010000214">
    <property type="protein sequence ID" value="KAJ8318037.1"/>
    <property type="molecule type" value="Genomic_DNA"/>
</dbReference>
<keyword evidence="2" id="KW-0147">Chitin-binding</keyword>
<evidence type="ECO:0000259" key="8">
    <source>
        <dbReference type="PROSITE" id="PS50940"/>
    </source>
</evidence>
<keyword evidence="5 6" id="KW-0326">Glycosidase</keyword>
<dbReference type="Pfam" id="PF01607">
    <property type="entry name" value="CBM_14"/>
    <property type="match status" value="2"/>
</dbReference>
<dbReference type="Gene3D" id="3.20.20.80">
    <property type="entry name" value="Glycosidases"/>
    <property type="match status" value="2"/>
</dbReference>
<sequence>MIKNGATRHWLDGAEVPYLVQRDQWVGYDDPESLRKKVDFVKQNGFGGIMVWALTLDDFSNTCGEASHHHTLELSSQFDCRNKASGYYADPSDCSKYFLCAANMAFKGKCAQGLVFDIDTEYCEIDTKGKCLSNATPMPSTTNMPLSTGSSSSMPSVTMALLSNSPITMAPTTKAQTTVAPKTANPTTAARTTTAPTTANPTTKAQTTIAQTTAAAAPTTQVPTTVAQTTTAPTTANPTTKAQTTAAPTTANPTTKAPTTLAQTTTAPTTASPTTQVPTTAAPTTTTTMAPIKTTKVPVTTPAPTTAMVTQQKIQTSAASVIDPATFCVNKADGIHTDPTNCQHYYECAVGLSFQHSCGVGTAFNPVLHICDYPQHVPHCSALRRVCYYTNWAQYRNGIGKFKPENVDPFICTHINYAFATLNGNKLKAFEWNDESTPWMKGMYERFQALKRMNPSLKTLLAVGGWNLASGPFHRMVATDSSRREFATTSITFLRKNGFDGIDLDWEYPTLRGGGPDDRHKYTLLCKVLREEFEKEAQRTGKPRLIVSAAVAAGKDKIDVSYEIPEISRSVYFYDYLLLEAQDLFFFEKCIVNFMRLSFRLQMIDIF</sequence>
<evidence type="ECO:0000256" key="6">
    <source>
        <dbReference type="RuleBase" id="RU000489"/>
    </source>
</evidence>
<reference evidence="10 11" key="1">
    <citation type="submission" date="2022-12" db="EMBL/GenBank/DDBJ databases">
        <title>Chromosome-level genome of Tegillarca granosa.</title>
        <authorList>
            <person name="Kim J."/>
        </authorList>
    </citation>
    <scope>NUCLEOTIDE SEQUENCE [LARGE SCALE GENOMIC DNA]</scope>
    <source>
        <strain evidence="10">Teg-2019</strain>
        <tissue evidence="10">Adductor muscle</tissue>
    </source>
</reference>
<accession>A0ABQ9FL83</accession>
<dbReference type="SUPFAM" id="SSF57625">
    <property type="entry name" value="Invertebrate chitin-binding proteins"/>
    <property type="match status" value="2"/>
</dbReference>
<feature type="domain" description="Chitin-binding type-2" evidence="8">
    <location>
        <begin position="77"/>
        <end position="133"/>
    </location>
</feature>
<feature type="region of interest" description="Disordered" evidence="7">
    <location>
        <begin position="229"/>
        <end position="282"/>
    </location>
</feature>
<evidence type="ECO:0000256" key="5">
    <source>
        <dbReference type="ARBA" id="ARBA00023295"/>
    </source>
</evidence>
<evidence type="ECO:0000313" key="10">
    <source>
        <dbReference type="EMBL" id="KAJ8318037.1"/>
    </source>
</evidence>
<evidence type="ECO:0008006" key="12">
    <source>
        <dbReference type="Google" id="ProtNLM"/>
    </source>
</evidence>
<gene>
    <name evidence="10" type="ORF">KUTeg_003128</name>
</gene>
<evidence type="ECO:0000259" key="9">
    <source>
        <dbReference type="PROSITE" id="PS51910"/>
    </source>
</evidence>
<dbReference type="InterPro" id="IPR036508">
    <property type="entry name" value="Chitin-bd_dom_sf"/>
</dbReference>
<comment type="caution">
    <text evidence="10">The sequence shown here is derived from an EMBL/GenBank/DDBJ whole genome shotgun (WGS) entry which is preliminary data.</text>
</comment>
<dbReference type="InterPro" id="IPR001223">
    <property type="entry name" value="Glyco_hydro18_cat"/>
</dbReference>
<name>A0ABQ9FL83_TEGGR</name>
<dbReference type="Pfam" id="PF00704">
    <property type="entry name" value="Glyco_hydro_18"/>
    <property type="match status" value="2"/>
</dbReference>
<dbReference type="Proteomes" id="UP001217089">
    <property type="component" value="Unassembled WGS sequence"/>
</dbReference>
<feature type="region of interest" description="Disordered" evidence="7">
    <location>
        <begin position="173"/>
        <end position="203"/>
    </location>
</feature>
<dbReference type="SMART" id="SM00494">
    <property type="entry name" value="ChtBD2"/>
    <property type="match status" value="2"/>
</dbReference>
<dbReference type="Gene3D" id="2.170.140.10">
    <property type="entry name" value="Chitin binding domain"/>
    <property type="match status" value="2"/>
</dbReference>
<feature type="domain" description="Chitin-binding type-2" evidence="8">
    <location>
        <begin position="325"/>
        <end position="382"/>
    </location>
</feature>
<dbReference type="PROSITE" id="PS01095">
    <property type="entry name" value="GH18_1"/>
    <property type="match status" value="1"/>
</dbReference>
<protein>
    <recommendedName>
        <fullName evidence="12">Chitinase</fullName>
    </recommendedName>
</protein>
<keyword evidence="4" id="KW-1015">Disulfide bond</keyword>
<feature type="domain" description="GH18" evidence="9">
    <location>
        <begin position="1"/>
        <end position="77"/>
    </location>
</feature>
<evidence type="ECO:0000256" key="3">
    <source>
        <dbReference type="ARBA" id="ARBA00022801"/>
    </source>
</evidence>
<dbReference type="InterPro" id="IPR001579">
    <property type="entry name" value="Glyco_hydro_18_chit_AS"/>
</dbReference>
<dbReference type="InterPro" id="IPR002557">
    <property type="entry name" value="Chitin-bd_dom"/>
</dbReference>
<dbReference type="PANTHER" id="PTHR11177:SF317">
    <property type="entry name" value="CHITINASE 12-RELATED"/>
    <property type="match status" value="1"/>
</dbReference>
<dbReference type="PROSITE" id="PS51910">
    <property type="entry name" value="GH18_2"/>
    <property type="match status" value="2"/>
</dbReference>
<evidence type="ECO:0000256" key="2">
    <source>
        <dbReference type="ARBA" id="ARBA00022669"/>
    </source>
</evidence>
<feature type="compositionally biased region" description="Low complexity" evidence="7">
    <location>
        <begin position="177"/>
        <end position="203"/>
    </location>
</feature>
<evidence type="ECO:0000256" key="4">
    <source>
        <dbReference type="ARBA" id="ARBA00023157"/>
    </source>
</evidence>
<dbReference type="InterPro" id="IPR050314">
    <property type="entry name" value="Glycosyl_Hydrlase_18"/>
</dbReference>
<evidence type="ECO:0000256" key="1">
    <source>
        <dbReference type="ARBA" id="ARBA00009121"/>
    </source>
</evidence>
<dbReference type="SUPFAM" id="SSF51445">
    <property type="entry name" value="(Trans)glycosidases"/>
    <property type="match status" value="2"/>
</dbReference>
<comment type="similarity">
    <text evidence="1">Belongs to the glycosyl hydrolase 18 family. Chitinase class II subfamily.</text>
</comment>
<feature type="domain" description="GH18" evidence="9">
    <location>
        <begin position="383"/>
        <end position="607"/>
    </location>
</feature>
<evidence type="ECO:0000256" key="7">
    <source>
        <dbReference type="SAM" id="MobiDB-lite"/>
    </source>
</evidence>
<proteinExistence type="inferred from homology"/>
<dbReference type="PROSITE" id="PS50940">
    <property type="entry name" value="CHIT_BIND_II"/>
    <property type="match status" value="2"/>
</dbReference>
<dbReference type="InterPro" id="IPR011583">
    <property type="entry name" value="Chitinase_II/V-like_cat"/>
</dbReference>
<dbReference type="PANTHER" id="PTHR11177">
    <property type="entry name" value="CHITINASE"/>
    <property type="match status" value="1"/>
</dbReference>
<organism evidence="10 11">
    <name type="scientific">Tegillarca granosa</name>
    <name type="common">Malaysian cockle</name>
    <name type="synonym">Anadara granosa</name>
    <dbReference type="NCBI Taxonomy" id="220873"/>
    <lineage>
        <taxon>Eukaryota</taxon>
        <taxon>Metazoa</taxon>
        <taxon>Spiralia</taxon>
        <taxon>Lophotrochozoa</taxon>
        <taxon>Mollusca</taxon>
        <taxon>Bivalvia</taxon>
        <taxon>Autobranchia</taxon>
        <taxon>Pteriomorphia</taxon>
        <taxon>Arcoida</taxon>
        <taxon>Arcoidea</taxon>
        <taxon>Arcidae</taxon>
        <taxon>Tegillarca</taxon>
    </lineage>
</organism>
<evidence type="ECO:0000313" key="11">
    <source>
        <dbReference type="Proteomes" id="UP001217089"/>
    </source>
</evidence>
<dbReference type="SMART" id="SM00636">
    <property type="entry name" value="Glyco_18"/>
    <property type="match status" value="1"/>
</dbReference>
<dbReference type="InterPro" id="IPR017853">
    <property type="entry name" value="GH"/>
</dbReference>
<keyword evidence="3 6" id="KW-0378">Hydrolase</keyword>
<keyword evidence="11" id="KW-1185">Reference proteome</keyword>